<reference evidence="1" key="1">
    <citation type="submission" date="2020-04" db="EMBL/GenBank/DDBJ databases">
        <title>Deep metagenomics examines the oral microbiome during advanced dental caries in children, revealing novel taxa and co-occurrences with host molecules.</title>
        <authorList>
            <person name="Baker J.L."/>
            <person name="Morton J.T."/>
            <person name="Dinis M."/>
            <person name="Alvarez R."/>
            <person name="Tran N.C."/>
            <person name="Knight R."/>
            <person name="Edlund A."/>
        </authorList>
    </citation>
    <scope>NUCLEOTIDE SEQUENCE</scope>
    <source>
        <strain evidence="1">JCVI_23_bin.16</strain>
    </source>
</reference>
<sequence length="86" mass="9739">MIVVKVPGGVDADTITEDINLNEKYIHAEVKYIGWANSVCFVLKSFVENNKTLSNVLDSCLNYKCYECGEDESEFELEYAYGGRDK</sequence>
<comment type="caution">
    <text evidence="1">The sequence shown here is derived from an EMBL/GenBank/DDBJ whole genome shotgun (WGS) entry which is preliminary data.</text>
</comment>
<dbReference type="EMBL" id="JABZFV010000001">
    <property type="protein sequence ID" value="MBF0934045.1"/>
    <property type="molecule type" value="Genomic_DNA"/>
</dbReference>
<name>A0A929MPS5_ABIDE</name>
<gene>
    <name evidence="1" type="ORF">HXK00_00195</name>
</gene>
<dbReference type="Proteomes" id="UP000757900">
    <property type="component" value="Unassembled WGS sequence"/>
</dbReference>
<proteinExistence type="predicted"/>
<organism evidence="1 2">
    <name type="scientific">Abiotrophia defectiva</name>
    <name type="common">Streptococcus defectivus</name>
    <dbReference type="NCBI Taxonomy" id="46125"/>
    <lineage>
        <taxon>Bacteria</taxon>
        <taxon>Bacillati</taxon>
        <taxon>Bacillota</taxon>
        <taxon>Bacilli</taxon>
        <taxon>Lactobacillales</taxon>
        <taxon>Aerococcaceae</taxon>
        <taxon>Abiotrophia</taxon>
    </lineage>
</organism>
<protein>
    <submittedName>
        <fullName evidence="1">Uncharacterized protein</fullName>
    </submittedName>
</protein>
<accession>A0A929MPS5</accession>
<evidence type="ECO:0000313" key="2">
    <source>
        <dbReference type="Proteomes" id="UP000757900"/>
    </source>
</evidence>
<dbReference type="AlphaFoldDB" id="A0A929MPS5"/>
<evidence type="ECO:0000313" key="1">
    <source>
        <dbReference type="EMBL" id="MBF0934045.1"/>
    </source>
</evidence>